<dbReference type="InterPro" id="IPR020593">
    <property type="entry name" value="G-glutamylP_reductase_CS"/>
</dbReference>
<comment type="similarity">
    <text evidence="7">Belongs to the gamma-glutamyl phosphate reductase family.</text>
</comment>
<gene>
    <name evidence="7" type="primary">proA</name>
    <name evidence="9" type="ORF">SAMN05421791_10511</name>
</gene>
<dbReference type="GO" id="GO:0055129">
    <property type="term" value="P:L-proline biosynthetic process"/>
    <property type="evidence" value="ECO:0007669"/>
    <property type="project" value="UniProtKB-UniRule"/>
</dbReference>
<dbReference type="NCBIfam" id="NF001221">
    <property type="entry name" value="PRK00197.1"/>
    <property type="match status" value="1"/>
</dbReference>
<feature type="domain" description="Aldehyde dehydrogenase" evidence="8">
    <location>
        <begin position="311"/>
        <end position="408"/>
    </location>
</feature>
<evidence type="ECO:0000256" key="6">
    <source>
        <dbReference type="ARBA" id="ARBA00049024"/>
    </source>
</evidence>
<evidence type="ECO:0000256" key="3">
    <source>
        <dbReference type="ARBA" id="ARBA00022650"/>
    </source>
</evidence>
<keyword evidence="2 7" id="KW-0028">Amino-acid biosynthesis</keyword>
<dbReference type="GO" id="GO:0005737">
    <property type="term" value="C:cytoplasm"/>
    <property type="evidence" value="ECO:0007669"/>
    <property type="project" value="UniProtKB-SubCell"/>
</dbReference>
<keyword evidence="5 7" id="KW-0560">Oxidoreductase</keyword>
<keyword evidence="4 7" id="KW-0521">NADP</keyword>
<dbReference type="UniPathway" id="UPA00098">
    <property type="reaction ID" value="UER00360"/>
</dbReference>
<protein>
    <recommendedName>
        <fullName evidence="7">Gamma-glutamyl phosphate reductase</fullName>
        <shortName evidence="7">GPR</shortName>
        <ecNumber evidence="7">1.2.1.41</ecNumber>
    </recommendedName>
    <alternativeName>
        <fullName evidence="7">Glutamate-5-semialdehyde dehydrogenase</fullName>
    </alternativeName>
    <alternativeName>
        <fullName evidence="7">Glutamyl-gamma-semialdehyde dehydrogenase</fullName>
        <shortName evidence="7">GSA dehydrogenase</shortName>
    </alternativeName>
</protein>
<dbReference type="InterPro" id="IPR015590">
    <property type="entry name" value="Aldehyde_DH_dom"/>
</dbReference>
<dbReference type="GO" id="GO:0004350">
    <property type="term" value="F:glutamate-5-semialdehyde dehydrogenase activity"/>
    <property type="evidence" value="ECO:0007669"/>
    <property type="project" value="UniProtKB-UniRule"/>
</dbReference>
<organism evidence="9 10">
    <name type="scientific">Facklamia miroungae</name>
    <dbReference type="NCBI Taxonomy" id="120956"/>
    <lineage>
        <taxon>Bacteria</taxon>
        <taxon>Bacillati</taxon>
        <taxon>Bacillota</taxon>
        <taxon>Bacilli</taxon>
        <taxon>Lactobacillales</taxon>
        <taxon>Aerococcaceae</taxon>
        <taxon>Facklamia</taxon>
    </lineage>
</organism>
<sequence>MKNTTMDLLAIGQKAKESSEILRKLDSQSRNKALLAMAKSLEEQKTVILEKNNQDVNNAREDGMATAMLERLTLDNKRFVSMVAGIRKIAQLPDPLAQTRKQWVNDLGLRISQRSVPLGVIGIIYESRPNVTADASSLCLKAGNAVILRGGKEAIATNIAIVEAIQTGLESVGLSKYCVQLISDPDRQLVTQLMQMNQYVDCLIPRGGAELIQNVVQNATVPVIETGVGNVHIYVHETADFEMAKAIIVNAKTQRPSVCNAVETIVVDEAFANAHLSQIGNALFDANVQILGDEQTRKLLPYSVQASEKDYKTEFLDLVVAVKVVKNYAQAIEHISRYSTGHSEAIITQDYSVAQDFMNDIDSAAVYVNASTRFTDGEVFGFGGEIGISTQKLHARGPMGLEALTTYKYLIEGSGQIRN</sequence>
<dbReference type="PANTHER" id="PTHR11063">
    <property type="entry name" value="GLUTAMATE SEMIALDEHYDE DEHYDROGENASE"/>
    <property type="match status" value="1"/>
</dbReference>
<dbReference type="PROSITE" id="PS01223">
    <property type="entry name" value="PROA"/>
    <property type="match status" value="1"/>
</dbReference>
<reference evidence="9 10" key="1">
    <citation type="submission" date="2016-10" db="EMBL/GenBank/DDBJ databases">
        <authorList>
            <person name="de Groot N.N."/>
        </authorList>
    </citation>
    <scope>NUCLEOTIDE SEQUENCE [LARGE SCALE GENOMIC DNA]</scope>
    <source>
        <strain evidence="9 10">ATCC BAA-466</strain>
    </source>
</reference>
<dbReference type="Gene3D" id="3.40.309.10">
    <property type="entry name" value="Aldehyde Dehydrogenase, Chain A, domain 2"/>
    <property type="match status" value="1"/>
</dbReference>
<dbReference type="InterPro" id="IPR016162">
    <property type="entry name" value="Ald_DH_N"/>
</dbReference>
<comment type="pathway">
    <text evidence="1 7">Amino-acid biosynthesis; L-proline biosynthesis; L-glutamate 5-semialdehyde from L-glutamate: step 2/2.</text>
</comment>
<evidence type="ECO:0000256" key="5">
    <source>
        <dbReference type="ARBA" id="ARBA00023002"/>
    </source>
</evidence>
<evidence type="ECO:0000259" key="8">
    <source>
        <dbReference type="Pfam" id="PF00171"/>
    </source>
</evidence>
<dbReference type="CDD" id="cd07079">
    <property type="entry name" value="ALDH_F18-19_ProA-GPR"/>
    <property type="match status" value="1"/>
</dbReference>
<evidence type="ECO:0000256" key="1">
    <source>
        <dbReference type="ARBA" id="ARBA00004985"/>
    </source>
</evidence>
<dbReference type="RefSeq" id="WP_210727898.1">
    <property type="nucleotide sequence ID" value="NZ_FNCK01000005.1"/>
</dbReference>
<dbReference type="InterPro" id="IPR016163">
    <property type="entry name" value="Ald_DH_C"/>
</dbReference>
<evidence type="ECO:0000313" key="10">
    <source>
        <dbReference type="Proteomes" id="UP000199708"/>
    </source>
</evidence>
<name>A0A1G7T6F2_9LACT</name>
<evidence type="ECO:0000256" key="7">
    <source>
        <dbReference type="HAMAP-Rule" id="MF_00412"/>
    </source>
</evidence>
<comment type="subcellular location">
    <subcellularLocation>
        <location evidence="7">Cytoplasm</location>
    </subcellularLocation>
</comment>
<keyword evidence="7" id="KW-0963">Cytoplasm</keyword>
<dbReference type="EC" id="1.2.1.41" evidence="7"/>
<dbReference type="STRING" id="120956.SAMN05421791_10511"/>
<comment type="function">
    <text evidence="7">Catalyzes the NADPH-dependent reduction of L-glutamate 5-phosphate into L-glutamate 5-semialdehyde and phosphate. The product spontaneously undergoes cyclization to form 1-pyrroline-5-carboxylate.</text>
</comment>
<keyword evidence="10" id="KW-1185">Reference proteome</keyword>
<dbReference type="Gene3D" id="3.40.605.10">
    <property type="entry name" value="Aldehyde Dehydrogenase, Chain A, domain 1"/>
    <property type="match status" value="1"/>
</dbReference>
<dbReference type="FunFam" id="3.40.309.10:FF:000006">
    <property type="entry name" value="Gamma-glutamyl phosphate reductase"/>
    <property type="match status" value="1"/>
</dbReference>
<evidence type="ECO:0000256" key="2">
    <source>
        <dbReference type="ARBA" id="ARBA00022605"/>
    </source>
</evidence>
<keyword evidence="3 7" id="KW-0641">Proline biosynthesis</keyword>
<dbReference type="PANTHER" id="PTHR11063:SF8">
    <property type="entry name" value="DELTA-1-PYRROLINE-5-CARBOXYLATE SYNTHASE"/>
    <property type="match status" value="1"/>
</dbReference>
<dbReference type="GO" id="GO:0050661">
    <property type="term" value="F:NADP binding"/>
    <property type="evidence" value="ECO:0007669"/>
    <property type="project" value="InterPro"/>
</dbReference>
<accession>A0A1G7T6F2</accession>
<dbReference type="AlphaFoldDB" id="A0A1G7T6F2"/>
<dbReference type="InterPro" id="IPR016161">
    <property type="entry name" value="Ald_DH/histidinol_DH"/>
</dbReference>
<dbReference type="NCBIfam" id="TIGR00407">
    <property type="entry name" value="proA"/>
    <property type="match status" value="1"/>
</dbReference>
<feature type="domain" description="Aldehyde dehydrogenase" evidence="8">
    <location>
        <begin position="5"/>
        <end position="283"/>
    </location>
</feature>
<comment type="catalytic activity">
    <reaction evidence="6 7">
        <text>L-glutamate 5-semialdehyde + phosphate + NADP(+) = L-glutamyl 5-phosphate + NADPH + H(+)</text>
        <dbReference type="Rhea" id="RHEA:19541"/>
        <dbReference type="ChEBI" id="CHEBI:15378"/>
        <dbReference type="ChEBI" id="CHEBI:43474"/>
        <dbReference type="ChEBI" id="CHEBI:57783"/>
        <dbReference type="ChEBI" id="CHEBI:58066"/>
        <dbReference type="ChEBI" id="CHEBI:58274"/>
        <dbReference type="ChEBI" id="CHEBI:58349"/>
        <dbReference type="EC" id="1.2.1.41"/>
    </reaction>
</comment>
<dbReference type="SUPFAM" id="SSF53720">
    <property type="entry name" value="ALDH-like"/>
    <property type="match status" value="1"/>
</dbReference>
<evidence type="ECO:0000313" key="9">
    <source>
        <dbReference type="EMBL" id="SDG30893.1"/>
    </source>
</evidence>
<dbReference type="Pfam" id="PF00171">
    <property type="entry name" value="Aldedh"/>
    <property type="match status" value="2"/>
</dbReference>
<dbReference type="InterPro" id="IPR012134">
    <property type="entry name" value="Glu-5-SA_DH"/>
</dbReference>
<dbReference type="InterPro" id="IPR000965">
    <property type="entry name" value="GPR_dom"/>
</dbReference>
<dbReference type="Proteomes" id="UP000199708">
    <property type="component" value="Unassembled WGS sequence"/>
</dbReference>
<dbReference type="PIRSF" id="PIRSF000151">
    <property type="entry name" value="GPR"/>
    <property type="match status" value="1"/>
</dbReference>
<dbReference type="EMBL" id="FNCK01000005">
    <property type="protein sequence ID" value="SDG30893.1"/>
    <property type="molecule type" value="Genomic_DNA"/>
</dbReference>
<proteinExistence type="inferred from homology"/>
<dbReference type="HAMAP" id="MF_00412">
    <property type="entry name" value="ProA"/>
    <property type="match status" value="1"/>
</dbReference>
<evidence type="ECO:0000256" key="4">
    <source>
        <dbReference type="ARBA" id="ARBA00022857"/>
    </source>
</evidence>